<dbReference type="Proteomes" id="UP000230750">
    <property type="component" value="Unassembled WGS sequence"/>
</dbReference>
<feature type="signal peptide" evidence="1">
    <location>
        <begin position="1"/>
        <end position="23"/>
    </location>
</feature>
<protein>
    <submittedName>
        <fullName evidence="2">Uncharacterized protein</fullName>
    </submittedName>
</protein>
<accession>A0A2G8LLH5</accession>
<evidence type="ECO:0000256" key="1">
    <source>
        <dbReference type="SAM" id="SignalP"/>
    </source>
</evidence>
<proteinExistence type="predicted"/>
<evidence type="ECO:0000313" key="3">
    <source>
        <dbReference type="Proteomes" id="UP000230750"/>
    </source>
</evidence>
<gene>
    <name evidence="2" type="ORF">BSL78_01918</name>
</gene>
<sequence>MGRLRLALLIFVSMVVITCLVQARPSRSKHHCNSRQGKYTANCIRTNARRNKNRRKGRSIVEESLESSFADNILAKLHNNTNGVLNEKDVHVAPYTSEEIQDFSKMLAESDIDGDNWGYLKGT</sequence>
<name>A0A2G8LLH5_STIJA</name>
<evidence type="ECO:0000313" key="2">
    <source>
        <dbReference type="EMBL" id="PIK61094.1"/>
    </source>
</evidence>
<reference evidence="2 3" key="1">
    <citation type="journal article" date="2017" name="PLoS Biol.">
        <title>The sea cucumber genome provides insights into morphological evolution and visceral regeneration.</title>
        <authorList>
            <person name="Zhang X."/>
            <person name="Sun L."/>
            <person name="Yuan J."/>
            <person name="Sun Y."/>
            <person name="Gao Y."/>
            <person name="Zhang L."/>
            <person name="Li S."/>
            <person name="Dai H."/>
            <person name="Hamel J.F."/>
            <person name="Liu C."/>
            <person name="Yu Y."/>
            <person name="Liu S."/>
            <person name="Lin W."/>
            <person name="Guo K."/>
            <person name="Jin S."/>
            <person name="Xu P."/>
            <person name="Storey K.B."/>
            <person name="Huan P."/>
            <person name="Zhang T."/>
            <person name="Zhou Y."/>
            <person name="Zhang J."/>
            <person name="Lin C."/>
            <person name="Li X."/>
            <person name="Xing L."/>
            <person name="Huo D."/>
            <person name="Sun M."/>
            <person name="Wang L."/>
            <person name="Mercier A."/>
            <person name="Li F."/>
            <person name="Yang H."/>
            <person name="Xiang J."/>
        </authorList>
    </citation>
    <scope>NUCLEOTIDE SEQUENCE [LARGE SCALE GENOMIC DNA]</scope>
    <source>
        <strain evidence="2">Shaxun</strain>
        <tissue evidence="2">Muscle</tissue>
    </source>
</reference>
<dbReference type="AlphaFoldDB" id="A0A2G8LLH5"/>
<feature type="chain" id="PRO_5013567123" evidence="1">
    <location>
        <begin position="24"/>
        <end position="123"/>
    </location>
</feature>
<dbReference type="EMBL" id="MRZV01000040">
    <property type="protein sequence ID" value="PIK61094.1"/>
    <property type="molecule type" value="Genomic_DNA"/>
</dbReference>
<keyword evidence="1" id="KW-0732">Signal</keyword>
<comment type="caution">
    <text evidence="2">The sequence shown here is derived from an EMBL/GenBank/DDBJ whole genome shotgun (WGS) entry which is preliminary data.</text>
</comment>
<organism evidence="2 3">
    <name type="scientific">Stichopus japonicus</name>
    <name type="common">Sea cucumber</name>
    <dbReference type="NCBI Taxonomy" id="307972"/>
    <lineage>
        <taxon>Eukaryota</taxon>
        <taxon>Metazoa</taxon>
        <taxon>Echinodermata</taxon>
        <taxon>Eleutherozoa</taxon>
        <taxon>Echinozoa</taxon>
        <taxon>Holothuroidea</taxon>
        <taxon>Aspidochirotacea</taxon>
        <taxon>Aspidochirotida</taxon>
        <taxon>Stichopodidae</taxon>
        <taxon>Apostichopus</taxon>
    </lineage>
</organism>
<keyword evidence="3" id="KW-1185">Reference proteome</keyword>